<accession>A0A4Y9NR18</accession>
<gene>
    <name evidence="1" type="ORF">E4K64_29745</name>
</gene>
<comment type="caution">
    <text evidence="1">The sequence shown here is derived from an EMBL/GenBank/DDBJ whole genome shotgun (WGS) entry which is preliminary data.</text>
</comment>
<dbReference type="RefSeq" id="WP_135166662.1">
    <property type="nucleotide sequence ID" value="NZ_SPQS01000021.1"/>
</dbReference>
<evidence type="ECO:0000313" key="1">
    <source>
        <dbReference type="EMBL" id="TFV70380.1"/>
    </source>
</evidence>
<reference evidence="1 2" key="1">
    <citation type="submission" date="2019-03" db="EMBL/GenBank/DDBJ databases">
        <title>Bradyrhizobium strains diversity.</title>
        <authorList>
            <person name="Urquiaga M.C.O."/>
            <person name="Hungria M."/>
            <person name="Delamuta J.R.M."/>
            <person name="Klepa M.S."/>
        </authorList>
    </citation>
    <scope>NUCLEOTIDE SEQUENCE [LARGE SCALE GENOMIC DNA]</scope>
    <source>
        <strain evidence="1 2">CNPSo 3426</strain>
    </source>
</reference>
<organism evidence="1 2">
    <name type="scientific">Bradyrhizobium frederickii</name>
    <dbReference type="NCBI Taxonomy" id="2560054"/>
    <lineage>
        <taxon>Bacteria</taxon>
        <taxon>Pseudomonadati</taxon>
        <taxon>Pseudomonadota</taxon>
        <taxon>Alphaproteobacteria</taxon>
        <taxon>Hyphomicrobiales</taxon>
        <taxon>Nitrobacteraceae</taxon>
        <taxon>Bradyrhizobium</taxon>
    </lineage>
</organism>
<proteinExistence type="predicted"/>
<evidence type="ECO:0000313" key="2">
    <source>
        <dbReference type="Proteomes" id="UP000297700"/>
    </source>
</evidence>
<dbReference type="AlphaFoldDB" id="A0A4Y9NR18"/>
<name>A0A4Y9NR18_9BRAD</name>
<dbReference type="EMBL" id="SPQS01000021">
    <property type="protein sequence ID" value="TFV70380.1"/>
    <property type="molecule type" value="Genomic_DNA"/>
</dbReference>
<sequence length="66" mass="7170">MTVQLTAEALDLLLGGLIADTPDLKADPTPATHRWVAQVLALIEAGRLAALPAKCSPREIRTWRRP</sequence>
<dbReference type="Proteomes" id="UP000297700">
    <property type="component" value="Unassembled WGS sequence"/>
</dbReference>
<protein>
    <submittedName>
        <fullName evidence="1">Uncharacterized protein</fullName>
    </submittedName>
</protein>